<proteinExistence type="predicted"/>
<keyword evidence="3 5" id="KW-1133">Transmembrane helix</keyword>
<feature type="transmembrane region" description="Helical" evidence="5">
    <location>
        <begin position="403"/>
        <end position="425"/>
    </location>
</feature>
<evidence type="ECO:0000256" key="3">
    <source>
        <dbReference type="ARBA" id="ARBA00022989"/>
    </source>
</evidence>
<feature type="transmembrane region" description="Helical" evidence="5">
    <location>
        <begin position="89"/>
        <end position="110"/>
    </location>
</feature>
<evidence type="ECO:0000259" key="6">
    <source>
        <dbReference type="Pfam" id="PF04932"/>
    </source>
</evidence>
<organism evidence="7 8">
    <name type="scientific">Acetobacter thailandicus</name>
    <dbReference type="NCBI Taxonomy" id="1502842"/>
    <lineage>
        <taxon>Bacteria</taxon>
        <taxon>Pseudomonadati</taxon>
        <taxon>Pseudomonadota</taxon>
        <taxon>Alphaproteobacteria</taxon>
        <taxon>Acetobacterales</taxon>
        <taxon>Acetobacteraceae</taxon>
        <taxon>Acetobacter</taxon>
    </lineage>
</organism>
<keyword evidence="8" id="KW-1185">Reference proteome</keyword>
<evidence type="ECO:0000256" key="4">
    <source>
        <dbReference type="ARBA" id="ARBA00023136"/>
    </source>
</evidence>
<sequence>MPLTKLQHSQLPAWLTTGGTLCIMMLPLFMFYSRALSDITATTLGCFFLLHCAITRHWRWLQSPWVTPAAALCVLSLISSLHVHERGALAQALCLPRLFLITAAAQNWILTQNKRRLVLGGILFVLALWLISQCWEQYFTGVNLTGSHPWVDGSLTGPFYKPRASFMFLMLFFPGIMPVVITSLRSKKPLLWCCGLGLLLLSVVTMILIGQRMGTVLMLFGLFLTALLIRQFRWPFVITGVCAAIVLALLPVISPATYAKLVIKFSDQLRHFSTSDYGQLFKKATIMTLNHPALGLGMDGFRHFCHESMHSSFPKAFNLPALESPAGAGCNIHPHNYYLQVSTTAGLPGLLAFCLMVVCWLKAGARGLLSTPYAQHTMLFVVCCVVLWPVTSTSALFTFPTAGWIFLFAGWMMAASAAYPGSAGISERTTREKYN</sequence>
<feature type="transmembrane region" description="Helical" evidence="5">
    <location>
        <begin position="189"/>
        <end position="207"/>
    </location>
</feature>
<dbReference type="InterPro" id="IPR007016">
    <property type="entry name" value="O-antigen_ligase-rel_domated"/>
</dbReference>
<feature type="transmembrane region" description="Helical" evidence="5">
    <location>
        <begin position="117"/>
        <end position="135"/>
    </location>
</feature>
<feature type="transmembrane region" description="Helical" evidence="5">
    <location>
        <begin position="65"/>
        <end position="83"/>
    </location>
</feature>
<feature type="transmembrane region" description="Helical" evidence="5">
    <location>
        <begin position="164"/>
        <end position="182"/>
    </location>
</feature>
<feature type="transmembrane region" description="Helical" evidence="5">
    <location>
        <begin position="12"/>
        <end position="33"/>
    </location>
</feature>
<keyword evidence="4 5" id="KW-0472">Membrane</keyword>
<comment type="subcellular location">
    <subcellularLocation>
        <location evidence="1">Membrane</location>
        <topology evidence="1">Multi-pass membrane protein</topology>
    </subcellularLocation>
</comment>
<evidence type="ECO:0000313" key="7">
    <source>
        <dbReference type="EMBL" id="MCX2563655.1"/>
    </source>
</evidence>
<accession>A0ABT3QEE4</accession>
<comment type="caution">
    <text evidence="7">The sequence shown here is derived from an EMBL/GenBank/DDBJ whole genome shotgun (WGS) entry which is preliminary data.</text>
</comment>
<dbReference type="EMBL" id="JAPIUZ010000002">
    <property type="protein sequence ID" value="MCX2563655.1"/>
    <property type="molecule type" value="Genomic_DNA"/>
</dbReference>
<protein>
    <submittedName>
        <fullName evidence="7">O-antigen ligase family protein</fullName>
    </submittedName>
</protein>
<feature type="transmembrane region" description="Helical" evidence="5">
    <location>
        <begin position="213"/>
        <end position="229"/>
    </location>
</feature>
<feature type="transmembrane region" description="Helical" evidence="5">
    <location>
        <begin position="345"/>
        <end position="365"/>
    </location>
</feature>
<dbReference type="Proteomes" id="UP001301152">
    <property type="component" value="Unassembled WGS sequence"/>
</dbReference>
<feature type="domain" description="O-antigen ligase-related" evidence="6">
    <location>
        <begin position="198"/>
        <end position="354"/>
    </location>
</feature>
<dbReference type="InterPro" id="IPR051533">
    <property type="entry name" value="WaaL-like"/>
</dbReference>
<name>A0ABT3QEE4_9PROT</name>
<evidence type="ECO:0000256" key="2">
    <source>
        <dbReference type="ARBA" id="ARBA00022692"/>
    </source>
</evidence>
<feature type="transmembrane region" description="Helical" evidence="5">
    <location>
        <begin position="236"/>
        <end position="258"/>
    </location>
</feature>
<evidence type="ECO:0000256" key="1">
    <source>
        <dbReference type="ARBA" id="ARBA00004141"/>
    </source>
</evidence>
<dbReference type="Pfam" id="PF04932">
    <property type="entry name" value="Wzy_C"/>
    <property type="match status" value="1"/>
</dbReference>
<reference evidence="7 8" key="1">
    <citation type="submission" date="2022-11" db="EMBL/GenBank/DDBJ databases">
        <title>Genome sequencing of Acetobacter type strain.</title>
        <authorList>
            <person name="Heo J."/>
            <person name="Lee D."/>
            <person name="Han B.-H."/>
            <person name="Hong S.-B."/>
            <person name="Kwon S.-W."/>
        </authorList>
    </citation>
    <scope>NUCLEOTIDE SEQUENCE [LARGE SCALE GENOMIC DNA]</scope>
    <source>
        <strain evidence="7 8">KACC 21253</strain>
    </source>
</reference>
<gene>
    <name evidence="7" type="ORF">OQ497_06755</name>
</gene>
<feature type="transmembrane region" description="Helical" evidence="5">
    <location>
        <begin position="377"/>
        <end position="397"/>
    </location>
</feature>
<evidence type="ECO:0000256" key="5">
    <source>
        <dbReference type="SAM" id="Phobius"/>
    </source>
</evidence>
<dbReference type="PANTHER" id="PTHR37422:SF13">
    <property type="entry name" value="LIPOPOLYSACCHARIDE BIOSYNTHESIS PROTEIN PA4999-RELATED"/>
    <property type="match status" value="1"/>
</dbReference>
<dbReference type="RefSeq" id="WP_173559233.1">
    <property type="nucleotide sequence ID" value="NZ_JAERKX010000007.1"/>
</dbReference>
<dbReference type="GO" id="GO:0016874">
    <property type="term" value="F:ligase activity"/>
    <property type="evidence" value="ECO:0007669"/>
    <property type="project" value="UniProtKB-KW"/>
</dbReference>
<keyword evidence="2 5" id="KW-0812">Transmembrane</keyword>
<evidence type="ECO:0000313" key="8">
    <source>
        <dbReference type="Proteomes" id="UP001301152"/>
    </source>
</evidence>
<keyword evidence="7" id="KW-0436">Ligase</keyword>
<dbReference type="PANTHER" id="PTHR37422">
    <property type="entry name" value="TEICHURONIC ACID BIOSYNTHESIS PROTEIN TUAE"/>
    <property type="match status" value="1"/>
</dbReference>